<keyword evidence="4" id="KW-1185">Reference proteome</keyword>
<reference evidence="3 4" key="1">
    <citation type="submission" date="2020-10" db="EMBL/GenBank/DDBJ databases">
        <authorList>
            <person name="Castelo-Branco R."/>
            <person name="Eusebio N."/>
            <person name="Adriana R."/>
            <person name="Vieira A."/>
            <person name="Brugerolle De Fraissinette N."/>
            <person name="Rezende De Castro R."/>
            <person name="Schneider M.P."/>
            <person name="Vasconcelos V."/>
            <person name="Leao P.N."/>
        </authorList>
    </citation>
    <scope>NUCLEOTIDE SEQUENCE [LARGE SCALE GENOMIC DNA]</scope>
    <source>
        <strain evidence="3 4">LEGE 06123</strain>
    </source>
</reference>
<feature type="domain" description="Glycosyl transferase family 1" evidence="1">
    <location>
        <begin position="198"/>
        <end position="353"/>
    </location>
</feature>
<dbReference type="SUPFAM" id="SSF53756">
    <property type="entry name" value="UDP-Glycosyltransferase/glycogen phosphorylase"/>
    <property type="match status" value="1"/>
</dbReference>
<evidence type="ECO:0000313" key="4">
    <source>
        <dbReference type="Proteomes" id="UP000651156"/>
    </source>
</evidence>
<dbReference type="Gene3D" id="3.40.50.2000">
    <property type="entry name" value="Glycogen Phosphorylase B"/>
    <property type="match status" value="2"/>
</dbReference>
<dbReference type="Pfam" id="PF00534">
    <property type="entry name" value="Glycos_transf_1"/>
    <property type="match status" value="1"/>
</dbReference>
<evidence type="ECO:0000259" key="1">
    <source>
        <dbReference type="Pfam" id="PF00534"/>
    </source>
</evidence>
<dbReference type="Proteomes" id="UP000651156">
    <property type="component" value="Unassembled WGS sequence"/>
</dbReference>
<name>A0ABR9URK3_9CHRO</name>
<sequence>MKILFLDQSGKLGGAELCLLDIAKPYKDSCLVGLFADGSFKELLQQHNIPVQVLTTQSIQVRKESTFLQSLGSISSVAPLIAQVARLARDYDVIYANTQKALIVGALASFLTRRPLVYHLHDILSTDHFSSTNRYLAVTLANHFASLVIANSQATQAAFIAAGGRIDMTHVIYNGFDTQSYQQHQLHPEQCDQLGLAGQFLVGHFSRLSPWKGQHILLAALAQCPQDVAAIFVGDALFGEEDYAQRIRQQVAELQLEKRVKFLGFRSDVIPLMRACDLVTHTSIAPEPFGRVIVEAMLCGRPIVAAQAGGAMELVETGKTGWLVPPGEPTQLASVIMSCLNQPEKTAAIAHQGQLIASQRFDLKVIEQQLNQLLCQVNIK</sequence>
<dbReference type="PANTHER" id="PTHR12526:SF627">
    <property type="entry name" value="D-RHAMNOSYLTRANSFERASE WBPZ"/>
    <property type="match status" value="1"/>
</dbReference>
<evidence type="ECO:0000313" key="3">
    <source>
        <dbReference type="EMBL" id="MBE9190685.1"/>
    </source>
</evidence>
<protein>
    <submittedName>
        <fullName evidence="3">Glycosyltransferase</fullName>
    </submittedName>
</protein>
<dbReference type="EMBL" id="JADEWN010000020">
    <property type="protein sequence ID" value="MBE9190685.1"/>
    <property type="molecule type" value="Genomic_DNA"/>
</dbReference>
<accession>A0ABR9URK3</accession>
<dbReference type="InterPro" id="IPR001296">
    <property type="entry name" value="Glyco_trans_1"/>
</dbReference>
<organism evidence="3 4">
    <name type="scientific">Gloeocapsopsis crepidinum LEGE 06123</name>
    <dbReference type="NCBI Taxonomy" id="588587"/>
    <lineage>
        <taxon>Bacteria</taxon>
        <taxon>Bacillati</taxon>
        <taxon>Cyanobacteriota</taxon>
        <taxon>Cyanophyceae</taxon>
        <taxon>Oscillatoriophycideae</taxon>
        <taxon>Chroococcales</taxon>
        <taxon>Chroococcaceae</taxon>
        <taxon>Gloeocapsopsis</taxon>
    </lineage>
</organism>
<dbReference type="Pfam" id="PF13439">
    <property type="entry name" value="Glyco_transf_4"/>
    <property type="match status" value="1"/>
</dbReference>
<proteinExistence type="predicted"/>
<dbReference type="InterPro" id="IPR028098">
    <property type="entry name" value="Glyco_trans_4-like_N"/>
</dbReference>
<dbReference type="RefSeq" id="WP_193931860.1">
    <property type="nucleotide sequence ID" value="NZ_CAWPMZ010000043.1"/>
</dbReference>
<gene>
    <name evidence="3" type="ORF">IQ230_10030</name>
</gene>
<dbReference type="PANTHER" id="PTHR12526">
    <property type="entry name" value="GLYCOSYLTRANSFERASE"/>
    <property type="match status" value="1"/>
</dbReference>
<evidence type="ECO:0000259" key="2">
    <source>
        <dbReference type="Pfam" id="PF13439"/>
    </source>
</evidence>
<feature type="domain" description="Glycosyltransferase subfamily 4-like N-terminal" evidence="2">
    <location>
        <begin position="14"/>
        <end position="179"/>
    </location>
</feature>
<comment type="caution">
    <text evidence="3">The sequence shown here is derived from an EMBL/GenBank/DDBJ whole genome shotgun (WGS) entry which is preliminary data.</text>
</comment>